<evidence type="ECO:0000313" key="2">
    <source>
        <dbReference type="EMBL" id="SBV31233.1"/>
    </source>
</evidence>
<name>A0A1Y5PMH4_9SPHN</name>
<sequence length="140" mass="15811">MEHRQDVERSRRRAAVQYHQPVRRALCRLFRRLARLEQLAVRPDRPAARGERVAHPRLLSRGERKKGAREATPATLSFDGFRLVADLCFIVTLDLIRGPFTQRGKNGSRIKSGMTNVRNQPIAASYIVIPAKVGTRACVG</sequence>
<dbReference type="AlphaFoldDB" id="A0A1Y5PMH4"/>
<proteinExistence type="predicted"/>
<feature type="compositionally biased region" description="Basic and acidic residues" evidence="1">
    <location>
        <begin position="45"/>
        <end position="54"/>
    </location>
</feature>
<feature type="region of interest" description="Disordered" evidence="1">
    <location>
        <begin position="45"/>
        <end position="69"/>
    </location>
</feature>
<evidence type="ECO:0000256" key="1">
    <source>
        <dbReference type="SAM" id="MobiDB-lite"/>
    </source>
</evidence>
<accession>A0A1Y5PMH4</accession>
<organism evidence="2">
    <name type="scientific">uncultured Sphingopyxis sp</name>
    <dbReference type="NCBI Taxonomy" id="310581"/>
    <lineage>
        <taxon>Bacteria</taxon>
        <taxon>Pseudomonadati</taxon>
        <taxon>Pseudomonadota</taxon>
        <taxon>Alphaproteobacteria</taxon>
        <taxon>Sphingomonadales</taxon>
        <taxon>Sphingomonadaceae</taxon>
        <taxon>Sphingopyxis</taxon>
        <taxon>environmental samples</taxon>
    </lineage>
</organism>
<reference evidence="2" key="1">
    <citation type="submission" date="2016-03" db="EMBL/GenBank/DDBJ databases">
        <authorList>
            <person name="Ploux O."/>
        </authorList>
    </citation>
    <scope>NUCLEOTIDE SEQUENCE</scope>
    <source>
        <strain evidence="2">UC10</strain>
    </source>
</reference>
<gene>
    <name evidence="2" type="ORF">SPPYR_0113</name>
</gene>
<protein>
    <submittedName>
        <fullName evidence="2">Uncharacterized protein</fullName>
    </submittedName>
</protein>
<dbReference type="KEGG" id="sphu:SPPYR_0113"/>
<dbReference type="EMBL" id="LT598653">
    <property type="protein sequence ID" value="SBV31233.1"/>
    <property type="molecule type" value="Genomic_DNA"/>
</dbReference>